<dbReference type="EMBL" id="AP029268">
    <property type="protein sequence ID" value="BFG06643.1"/>
    <property type="molecule type" value="Genomic_DNA"/>
</dbReference>
<dbReference type="Proteomes" id="UP001500889">
    <property type="component" value="Chromosome dot"/>
</dbReference>
<proteinExistence type="predicted"/>
<gene>
    <name evidence="1" type="ORF">DMAD_13619</name>
</gene>
<evidence type="ECO:0000313" key="2">
    <source>
        <dbReference type="Proteomes" id="UP001500889"/>
    </source>
</evidence>
<accession>A0AAU9GF19</accession>
<organism evidence="1 2">
    <name type="scientific">Drosophila madeirensis</name>
    <name type="common">Fruit fly</name>
    <dbReference type="NCBI Taxonomy" id="30013"/>
    <lineage>
        <taxon>Eukaryota</taxon>
        <taxon>Metazoa</taxon>
        <taxon>Ecdysozoa</taxon>
        <taxon>Arthropoda</taxon>
        <taxon>Hexapoda</taxon>
        <taxon>Insecta</taxon>
        <taxon>Pterygota</taxon>
        <taxon>Neoptera</taxon>
        <taxon>Endopterygota</taxon>
        <taxon>Diptera</taxon>
        <taxon>Brachycera</taxon>
        <taxon>Muscomorpha</taxon>
        <taxon>Ephydroidea</taxon>
        <taxon>Drosophilidae</taxon>
        <taxon>Drosophila</taxon>
        <taxon>Sophophora</taxon>
    </lineage>
</organism>
<sequence>MALYLLMARLAVVKHIRCRAMVTFKKVIIAE</sequence>
<evidence type="ECO:0000313" key="1">
    <source>
        <dbReference type="EMBL" id="BFG06643.1"/>
    </source>
</evidence>
<dbReference type="AlphaFoldDB" id="A0AAU9GF19"/>
<reference evidence="1 2" key="1">
    <citation type="submission" date="2024-02" db="EMBL/GenBank/DDBJ databases">
        <title>A chromosome-level genome assembly of Drosophila madeirensis, a fruit fly species endemic to Madeira island.</title>
        <authorList>
            <person name="Tomihara K."/>
            <person name="Llopart A."/>
            <person name="Yamamoto D."/>
        </authorList>
    </citation>
    <scope>NUCLEOTIDE SEQUENCE [LARGE SCALE GENOMIC DNA]</scope>
    <source>
        <strain evidence="1 2">RF1</strain>
    </source>
</reference>
<name>A0AAU9GF19_DROMD</name>
<protein>
    <submittedName>
        <fullName evidence="1">Uncharacterized protein</fullName>
    </submittedName>
</protein>
<keyword evidence="2" id="KW-1185">Reference proteome</keyword>